<dbReference type="SUPFAM" id="SSF52172">
    <property type="entry name" value="CheY-like"/>
    <property type="match status" value="1"/>
</dbReference>
<proteinExistence type="predicted"/>
<dbReference type="InterPro" id="IPR011006">
    <property type="entry name" value="CheY-like_superfamily"/>
</dbReference>
<sequence>MKAAAYIVGPLDGPGAALMDLARRLRFSAVLPYAGVAQAEQQVNRTPVCFFLFAAVPDVGTLRNVADAIRFCPSRRVRFSPLIYFSESPSVEAITRCINMGFDDVITMPFTRARVAERIERQVGQSHIYYETPGYFGPDRRDRVTAPRRAAETRLGGQFRRLEIVRNLMTGVNVLRDDLHMAPTG</sequence>
<evidence type="ECO:0000313" key="2">
    <source>
        <dbReference type="Proteomes" id="UP000315364"/>
    </source>
</evidence>
<evidence type="ECO:0008006" key="3">
    <source>
        <dbReference type="Google" id="ProtNLM"/>
    </source>
</evidence>
<evidence type="ECO:0000313" key="1">
    <source>
        <dbReference type="EMBL" id="QDZ12316.1"/>
    </source>
</evidence>
<dbReference type="RefSeq" id="WP_146291219.1">
    <property type="nucleotide sequence ID" value="NZ_CP042304.1"/>
</dbReference>
<reference evidence="1 2" key="1">
    <citation type="submission" date="2019-07" db="EMBL/GenBank/DDBJ databases">
        <title>Full genome sequence of Devosia sp. Gsoil 520.</title>
        <authorList>
            <person name="Im W.-T."/>
        </authorList>
    </citation>
    <scope>NUCLEOTIDE SEQUENCE [LARGE SCALE GENOMIC DNA]</scope>
    <source>
        <strain evidence="1 2">Gsoil 520</strain>
    </source>
</reference>
<organism evidence="1 2">
    <name type="scientific">Devosia ginsengisoli</name>
    <dbReference type="NCBI Taxonomy" id="400770"/>
    <lineage>
        <taxon>Bacteria</taxon>
        <taxon>Pseudomonadati</taxon>
        <taxon>Pseudomonadota</taxon>
        <taxon>Alphaproteobacteria</taxon>
        <taxon>Hyphomicrobiales</taxon>
        <taxon>Devosiaceae</taxon>
        <taxon>Devosia</taxon>
    </lineage>
</organism>
<dbReference type="Proteomes" id="UP000315364">
    <property type="component" value="Chromosome"/>
</dbReference>
<name>A0A5B8LW35_9HYPH</name>
<dbReference type="Gene3D" id="3.40.50.2300">
    <property type="match status" value="1"/>
</dbReference>
<dbReference type="OrthoDB" id="7202050at2"/>
<dbReference type="AlphaFoldDB" id="A0A5B8LW35"/>
<protein>
    <recommendedName>
        <fullName evidence="3">Response regulator</fullName>
    </recommendedName>
</protein>
<dbReference type="EMBL" id="CP042304">
    <property type="protein sequence ID" value="QDZ12316.1"/>
    <property type="molecule type" value="Genomic_DNA"/>
</dbReference>
<gene>
    <name evidence="1" type="ORF">FPZ08_17110</name>
</gene>
<dbReference type="KEGG" id="dea:FPZ08_17110"/>
<accession>A0A5B8LW35</accession>
<keyword evidence="2" id="KW-1185">Reference proteome</keyword>